<protein>
    <submittedName>
        <fullName evidence="1">Uncharacterized protein</fullName>
    </submittedName>
</protein>
<gene>
    <name evidence="1" type="ORF">SAMN05443547_1606</name>
</gene>
<dbReference type="EMBL" id="FRYK01000002">
    <property type="protein sequence ID" value="SHO73251.1"/>
    <property type="molecule type" value="Genomic_DNA"/>
</dbReference>
<evidence type="ECO:0000313" key="1">
    <source>
        <dbReference type="EMBL" id="SHO73251.1"/>
    </source>
</evidence>
<proteinExistence type="predicted"/>
<reference evidence="2" key="1">
    <citation type="submission" date="2016-12" db="EMBL/GenBank/DDBJ databases">
        <authorList>
            <person name="Varghese N."/>
            <person name="Submissions S."/>
        </authorList>
    </citation>
    <scope>NUCLEOTIDE SEQUENCE [LARGE SCALE GENOMIC DNA]</scope>
    <source>
        <strain evidence="2">DSM 18830</strain>
    </source>
</reference>
<evidence type="ECO:0000313" key="2">
    <source>
        <dbReference type="Proteomes" id="UP000184611"/>
    </source>
</evidence>
<keyword evidence="2" id="KW-1185">Reference proteome</keyword>
<dbReference type="STRING" id="416016.SAMN05443547_1606"/>
<accession>A0A1M7ZWI5</accession>
<dbReference type="Proteomes" id="UP000184611">
    <property type="component" value="Unassembled WGS sequence"/>
</dbReference>
<organism evidence="1 2">
    <name type="scientific">Flavobacterium cucumis</name>
    <dbReference type="NCBI Taxonomy" id="416016"/>
    <lineage>
        <taxon>Bacteria</taxon>
        <taxon>Pseudomonadati</taxon>
        <taxon>Bacteroidota</taxon>
        <taxon>Flavobacteriia</taxon>
        <taxon>Flavobacteriales</taxon>
        <taxon>Flavobacteriaceae</taxon>
        <taxon>Flavobacterium</taxon>
    </lineage>
</organism>
<name>A0A1M7ZWI5_9FLAO</name>
<dbReference type="AlphaFoldDB" id="A0A1M7ZWI5"/>
<sequence>MRKIFKYFACLLISISYSQTTTITQILQKTLQQENEARKMVFTEVDTLGNEIGLLQMDIDSLEVTEPFVIKNDTLYYTTKHHFGFEKGYYLDQQIVALKDVIAVTKDMGIFFETTPDKVTLIRKEYFDDGNYTKSSTTKDLFRTHFVSLRQNEYLADELIKAFKKAGYKIEKGYWYD</sequence>
<dbReference type="OrthoDB" id="1364336at2"/>
<dbReference type="RefSeq" id="WP_073583160.1">
    <property type="nucleotide sequence ID" value="NZ_CBCSEA010000006.1"/>
</dbReference>